<sequence length="1203" mass="133064">MVLCDLCREIPWENLPTVPPESWPSSSGYPYLQDFHHWPQDSRGYLHHQSLEALRDGANSKGCGICCLILSQVELCQSELEELKPQWDAGTIMKYGWPLWEMWIVKREVGGDGFWVMSTTDDKNKRNVRLVAAIGLCVADDDPLARIIRGRPVEQHGGTVQAISRAHDWVNKCNKHPDCSPGETLLPCRVVDVGDDINSPYAKLRETDGQERGKYISLSYCWGKAPQFTTTKATLEERKRQIIISDLSQTQQDVIKLARELGVRYLWIDSICICQGDYDDWERESSKMLSIYANSYLTIAASKAKDHSEGLFSETISREYKTFEYTSGELRGQAMAFNLQLNEESGASTYISLPDEPLSDRGWALQERVLSCRTLLYTKQQMFFECSKGFRGEDGLFLDWRFENVHDMPDGQEERKEPDDKERQDDPKARLYQSWYSLLWIYGPRKLTKASDKLPAISGLASIFAKRLNDEYIVGLWRSRLLEGLLWQSLRCRRVAEYRAPSWSWASMDGIPGIGVTGDYKEIAKVLDVKVDLKGTNIYGEVTTGKIQIQAPMERLYLDVKDWDPTKPGYAYDNNPPVRTAHDETDSRFDFDFTADDAPQEALKIVKSLEGKEFFALMRLVNWHALRPLPPFEDPDMVHLRSATRLGSLLCLLGHMESVIADCSAETTSTITETTQISSLAASCPTYTGDLHLINVTGTINMTGVETLIGGITYNNDFPDDYVTFYSSTLKNITSDLLMYGARGKVTKTPGYLNITLLALRSIDALAAYWGWGDVSINTDPKLNMSQRFTISSGTSQSEAGNLYLNVTSVSSINVQGVEFQDTGGALFTSSAEKVEREITIGGNAGLERVVLDNLKSVNYTVDIRSNSDLDYISLSLPEVGLLRVKENGRDTHLSVPNLKKLGGRSDPATHTSGGDAGGIFRDLVNASMPELTEVHGDDVDWFKGKLNFTSNFFSELSLPSLKTANCTLGIDENIALNDLSIPRLNYVKDLQIHDNPRLLNFTANLLKKADSINMTGPFTNVEFFSLEVITGDFYLAGDKTMDCSWFDEHFLNDIVKGSYKCVGNHTKPATERKPSTPTNEADLQDEGSKQGGSSSSGSEESSGSGNKGGLSTGAKAGIGAGIGVAGLILLGLGAGFLIGKKTKRPPGAVTHTTDSGYQKAEIDGDGKPSAGVKQAHSVEASEMQDTGKSELPTNPVRAELAG</sequence>
<dbReference type="PANTHER" id="PTHR33112:SF16">
    <property type="entry name" value="HETEROKARYON INCOMPATIBILITY DOMAIN-CONTAINING PROTEIN"/>
    <property type="match status" value="1"/>
</dbReference>
<dbReference type="PANTHER" id="PTHR33112">
    <property type="entry name" value="DOMAIN PROTEIN, PUTATIVE-RELATED"/>
    <property type="match status" value="1"/>
</dbReference>
<reference evidence="4" key="1">
    <citation type="journal article" date="2021" name="Nat. Commun.">
        <title>Genetic determinants of endophytism in the Arabidopsis root mycobiome.</title>
        <authorList>
            <person name="Mesny F."/>
            <person name="Miyauchi S."/>
            <person name="Thiergart T."/>
            <person name="Pickel B."/>
            <person name="Atanasova L."/>
            <person name="Karlsson M."/>
            <person name="Huettel B."/>
            <person name="Barry K.W."/>
            <person name="Haridas S."/>
            <person name="Chen C."/>
            <person name="Bauer D."/>
            <person name="Andreopoulos W."/>
            <person name="Pangilinan J."/>
            <person name="LaButti K."/>
            <person name="Riley R."/>
            <person name="Lipzen A."/>
            <person name="Clum A."/>
            <person name="Drula E."/>
            <person name="Henrissat B."/>
            <person name="Kohler A."/>
            <person name="Grigoriev I.V."/>
            <person name="Martin F.M."/>
            <person name="Hacquard S."/>
        </authorList>
    </citation>
    <scope>NUCLEOTIDE SEQUENCE</scope>
    <source>
        <strain evidence="4">MPI-CAGE-AT-0023</strain>
    </source>
</reference>
<feature type="compositionally biased region" description="Low complexity" evidence="1">
    <location>
        <begin position="1092"/>
        <end position="1105"/>
    </location>
</feature>
<evidence type="ECO:0000259" key="3">
    <source>
        <dbReference type="Pfam" id="PF06985"/>
    </source>
</evidence>
<evidence type="ECO:0000313" key="5">
    <source>
        <dbReference type="Proteomes" id="UP000720189"/>
    </source>
</evidence>
<keyword evidence="2" id="KW-1133">Transmembrane helix</keyword>
<feature type="region of interest" description="Disordered" evidence="1">
    <location>
        <begin position="1142"/>
        <end position="1203"/>
    </location>
</feature>
<proteinExistence type="predicted"/>
<dbReference type="InterPro" id="IPR010730">
    <property type="entry name" value="HET"/>
</dbReference>
<dbReference type="RefSeq" id="XP_046041982.1">
    <property type="nucleotide sequence ID" value="XM_046196428.1"/>
</dbReference>
<feature type="transmembrane region" description="Helical" evidence="2">
    <location>
        <begin position="1117"/>
        <end position="1139"/>
    </location>
</feature>
<keyword evidence="2" id="KW-0472">Membrane</keyword>
<gene>
    <name evidence="4" type="ORF">BKA55DRAFT_599685</name>
</gene>
<dbReference type="GeneID" id="70226382"/>
<keyword evidence="5" id="KW-1185">Reference proteome</keyword>
<dbReference type="AlphaFoldDB" id="A0A9P9JL31"/>
<evidence type="ECO:0000256" key="1">
    <source>
        <dbReference type="SAM" id="MobiDB-lite"/>
    </source>
</evidence>
<feature type="region of interest" description="Disordered" evidence="1">
    <location>
        <begin position="1066"/>
        <end position="1109"/>
    </location>
</feature>
<name>A0A9P9JL31_FUSRE</name>
<accession>A0A9P9JL31</accession>
<keyword evidence="2" id="KW-0812">Transmembrane</keyword>
<dbReference type="Proteomes" id="UP000720189">
    <property type="component" value="Unassembled WGS sequence"/>
</dbReference>
<evidence type="ECO:0000256" key="2">
    <source>
        <dbReference type="SAM" id="Phobius"/>
    </source>
</evidence>
<organism evidence="4 5">
    <name type="scientific">Fusarium redolens</name>
    <dbReference type="NCBI Taxonomy" id="48865"/>
    <lineage>
        <taxon>Eukaryota</taxon>
        <taxon>Fungi</taxon>
        <taxon>Dikarya</taxon>
        <taxon>Ascomycota</taxon>
        <taxon>Pezizomycotina</taxon>
        <taxon>Sordariomycetes</taxon>
        <taxon>Hypocreomycetidae</taxon>
        <taxon>Hypocreales</taxon>
        <taxon>Nectriaceae</taxon>
        <taxon>Fusarium</taxon>
        <taxon>Fusarium redolens species complex</taxon>
    </lineage>
</organism>
<feature type="domain" description="Heterokaryon incompatibility" evidence="3">
    <location>
        <begin position="215"/>
        <end position="367"/>
    </location>
</feature>
<evidence type="ECO:0000313" key="4">
    <source>
        <dbReference type="EMBL" id="KAH7217001.1"/>
    </source>
</evidence>
<comment type="caution">
    <text evidence="4">The sequence shown here is derived from an EMBL/GenBank/DDBJ whole genome shotgun (WGS) entry which is preliminary data.</text>
</comment>
<dbReference type="Pfam" id="PF06985">
    <property type="entry name" value="HET"/>
    <property type="match status" value="1"/>
</dbReference>
<dbReference type="OrthoDB" id="47007at2759"/>
<dbReference type="EMBL" id="JAGMUX010000029">
    <property type="protein sequence ID" value="KAH7217001.1"/>
    <property type="molecule type" value="Genomic_DNA"/>
</dbReference>
<protein>
    <submittedName>
        <fullName evidence="4">Heterokaryon incompatibility protein-domain-containing protein</fullName>
    </submittedName>
</protein>